<organism evidence="1 2">
    <name type="scientific">Chitinophaga fulva</name>
    <dbReference type="NCBI Taxonomy" id="2728842"/>
    <lineage>
        <taxon>Bacteria</taxon>
        <taxon>Pseudomonadati</taxon>
        <taxon>Bacteroidota</taxon>
        <taxon>Chitinophagia</taxon>
        <taxon>Chitinophagales</taxon>
        <taxon>Chitinophagaceae</taxon>
        <taxon>Chitinophaga</taxon>
    </lineage>
</organism>
<dbReference type="Proteomes" id="UP000583266">
    <property type="component" value="Unassembled WGS sequence"/>
</dbReference>
<gene>
    <name evidence="1" type="ORF">HHL17_33280</name>
</gene>
<dbReference type="RefSeq" id="WP_169229161.1">
    <property type="nucleotide sequence ID" value="NZ_JABBGC010000005.1"/>
</dbReference>
<dbReference type="EMBL" id="JABBGC010000005">
    <property type="protein sequence ID" value="NML42107.1"/>
    <property type="molecule type" value="Genomic_DNA"/>
</dbReference>
<evidence type="ECO:0000313" key="2">
    <source>
        <dbReference type="Proteomes" id="UP000583266"/>
    </source>
</evidence>
<evidence type="ECO:0000313" key="1">
    <source>
        <dbReference type="EMBL" id="NML42107.1"/>
    </source>
</evidence>
<sequence>MKESPSVVWGIGILILLSMDSCSRYIDRVAGENKMQINQGDITFYPDSNILIYRSDIGLKTDDVILKPKPFYVKLPKGIKWYTMTNSTSFLFYYADHQSVIINIDLSDFSTKRDSIYEPAISELAAFINTFPLDDSKYNVGNIRINPRRRQCIVRKDAATILLYNINDNKFDKFKSYLQEFRFL</sequence>
<proteinExistence type="predicted"/>
<dbReference type="AlphaFoldDB" id="A0A848GVF9"/>
<reference evidence="1 2" key="1">
    <citation type="submission" date="2020-04" db="EMBL/GenBank/DDBJ databases">
        <title>Chitinophaga sp. G-6-1-13 sp. nov., isolated from soil.</title>
        <authorList>
            <person name="Dahal R.H."/>
            <person name="Chaudhary D.K."/>
        </authorList>
    </citation>
    <scope>NUCLEOTIDE SEQUENCE [LARGE SCALE GENOMIC DNA]</scope>
    <source>
        <strain evidence="1 2">G-6-1-13</strain>
    </source>
</reference>
<comment type="caution">
    <text evidence="1">The sequence shown here is derived from an EMBL/GenBank/DDBJ whole genome shotgun (WGS) entry which is preliminary data.</text>
</comment>
<accession>A0A848GVF9</accession>
<name>A0A848GVF9_9BACT</name>
<protein>
    <submittedName>
        <fullName evidence="1">Uncharacterized protein</fullName>
    </submittedName>
</protein>
<keyword evidence="2" id="KW-1185">Reference proteome</keyword>